<dbReference type="EMBL" id="JACSPW010000005">
    <property type="protein sequence ID" value="MBD8032806.1"/>
    <property type="molecule type" value="Genomic_DNA"/>
</dbReference>
<proteinExistence type="predicted"/>
<keyword evidence="2" id="KW-1185">Reference proteome</keyword>
<accession>A0ABR8XLJ0</accession>
<comment type="caution">
    <text evidence="1">The sequence shown here is derived from an EMBL/GenBank/DDBJ whole genome shotgun (WGS) entry which is preliminary data.</text>
</comment>
<gene>
    <name evidence="1" type="ORF">H9632_06980</name>
</gene>
<evidence type="ECO:0000313" key="2">
    <source>
        <dbReference type="Proteomes" id="UP000600565"/>
    </source>
</evidence>
<dbReference type="Proteomes" id="UP000600565">
    <property type="component" value="Unassembled WGS sequence"/>
</dbReference>
<organism evidence="1 2">
    <name type="scientific">Solibacillus merdavium</name>
    <dbReference type="NCBI Taxonomy" id="2762218"/>
    <lineage>
        <taxon>Bacteria</taxon>
        <taxon>Bacillati</taxon>
        <taxon>Bacillota</taxon>
        <taxon>Bacilli</taxon>
        <taxon>Bacillales</taxon>
        <taxon>Caryophanaceae</taxon>
        <taxon>Solibacillus</taxon>
    </lineage>
</organism>
<reference evidence="1 2" key="1">
    <citation type="submission" date="2020-08" db="EMBL/GenBank/DDBJ databases">
        <title>A Genomic Blueprint of the Chicken Gut Microbiome.</title>
        <authorList>
            <person name="Gilroy R."/>
            <person name="Ravi A."/>
            <person name="Getino M."/>
            <person name="Pursley I."/>
            <person name="Horton D.L."/>
            <person name="Alikhan N.-F."/>
            <person name="Baker D."/>
            <person name="Gharbi K."/>
            <person name="Hall N."/>
            <person name="Watson M."/>
            <person name="Adriaenssens E.M."/>
            <person name="Foster-Nyarko E."/>
            <person name="Jarju S."/>
            <person name="Secka A."/>
            <person name="Antonio M."/>
            <person name="Oren A."/>
            <person name="Chaudhuri R."/>
            <person name="La Ragione R.M."/>
            <person name="Hildebrand F."/>
            <person name="Pallen M.J."/>
        </authorList>
    </citation>
    <scope>NUCLEOTIDE SEQUENCE [LARGE SCALE GENOMIC DNA]</scope>
    <source>
        <strain evidence="1 2">Sa1YVA6</strain>
    </source>
</reference>
<evidence type="ECO:0000313" key="1">
    <source>
        <dbReference type="EMBL" id="MBD8032806.1"/>
    </source>
</evidence>
<sequence length="111" mass="12823">MQYCGSHKLKKLRVQADISADPLWCDRCLTNLDIDDFSLSKGLKQDLQEWIYDYGKWIDWENDGIVPNGVLLEQQHNDRGAELTKKVKQTLEGQYEVVFFPSTFAKIIVGD</sequence>
<protein>
    <recommendedName>
        <fullName evidence="3">DUF5678 domain-containing protein</fullName>
    </recommendedName>
</protein>
<evidence type="ECO:0008006" key="3">
    <source>
        <dbReference type="Google" id="ProtNLM"/>
    </source>
</evidence>
<dbReference type="RefSeq" id="WP_191703395.1">
    <property type="nucleotide sequence ID" value="NZ_JACSPW010000005.1"/>
</dbReference>
<name>A0ABR8XLJ0_9BACL</name>